<gene>
    <name evidence="3" type="ORF">Pme01_47850</name>
</gene>
<keyword evidence="2" id="KW-1133">Transmembrane helix</keyword>
<sequence>MSDEPKPPVPSQQPENGADETLGTPAAGAQEAASAPPAAKGRPGRVTGIVLAVVLGTATLLCFGGLGVGYFVYYRVSEPDRSTPAVVVRQYLQATFDDRDKSKAARFTCGRPEDIGDIEQKVADIAGREQRFGIHITVGWENFTAHENKQTATVSARLTIQVPEQTGQPSESFQNWNFAMRRQNGDWRVCGAQQTG</sequence>
<reference evidence="3" key="1">
    <citation type="submission" date="2021-01" db="EMBL/GenBank/DDBJ databases">
        <title>Whole genome shotgun sequence of Planosporangium mesophilum NBRC 109066.</title>
        <authorList>
            <person name="Komaki H."/>
            <person name="Tamura T."/>
        </authorList>
    </citation>
    <scope>NUCLEOTIDE SEQUENCE</scope>
    <source>
        <strain evidence="3">NBRC 109066</strain>
    </source>
</reference>
<dbReference type="AlphaFoldDB" id="A0A8J3X5Y2"/>
<comment type="caution">
    <text evidence="3">The sequence shown here is derived from an EMBL/GenBank/DDBJ whole genome shotgun (WGS) entry which is preliminary data.</text>
</comment>
<keyword evidence="4" id="KW-1185">Reference proteome</keyword>
<evidence type="ECO:0000313" key="4">
    <source>
        <dbReference type="Proteomes" id="UP000599074"/>
    </source>
</evidence>
<dbReference type="RefSeq" id="WP_168115253.1">
    <property type="nucleotide sequence ID" value="NZ_BOON01000047.1"/>
</dbReference>
<feature type="region of interest" description="Disordered" evidence="1">
    <location>
        <begin position="1"/>
        <end position="42"/>
    </location>
</feature>
<feature type="compositionally biased region" description="Low complexity" evidence="1">
    <location>
        <begin position="23"/>
        <end position="41"/>
    </location>
</feature>
<evidence type="ECO:0000313" key="3">
    <source>
        <dbReference type="EMBL" id="GII25188.1"/>
    </source>
</evidence>
<dbReference type="EMBL" id="BOON01000047">
    <property type="protein sequence ID" value="GII25188.1"/>
    <property type="molecule type" value="Genomic_DNA"/>
</dbReference>
<keyword evidence="2" id="KW-0472">Membrane</keyword>
<accession>A0A8J3X5Y2</accession>
<keyword evidence="2" id="KW-0812">Transmembrane</keyword>
<name>A0A8J3X5Y2_9ACTN</name>
<evidence type="ECO:0000256" key="1">
    <source>
        <dbReference type="SAM" id="MobiDB-lite"/>
    </source>
</evidence>
<feature type="transmembrane region" description="Helical" evidence="2">
    <location>
        <begin position="49"/>
        <end position="73"/>
    </location>
</feature>
<dbReference type="Proteomes" id="UP000599074">
    <property type="component" value="Unassembled WGS sequence"/>
</dbReference>
<protein>
    <submittedName>
        <fullName evidence="3">Uncharacterized protein</fullName>
    </submittedName>
</protein>
<evidence type="ECO:0000256" key="2">
    <source>
        <dbReference type="SAM" id="Phobius"/>
    </source>
</evidence>
<organism evidence="3 4">
    <name type="scientific">Planosporangium mesophilum</name>
    <dbReference type="NCBI Taxonomy" id="689768"/>
    <lineage>
        <taxon>Bacteria</taxon>
        <taxon>Bacillati</taxon>
        <taxon>Actinomycetota</taxon>
        <taxon>Actinomycetes</taxon>
        <taxon>Micromonosporales</taxon>
        <taxon>Micromonosporaceae</taxon>
        <taxon>Planosporangium</taxon>
    </lineage>
</organism>
<proteinExistence type="predicted"/>